<dbReference type="RefSeq" id="WP_173273982.1">
    <property type="nucleotide sequence ID" value="NZ_JABMKV010000005.1"/>
</dbReference>
<comment type="caution">
    <text evidence="2">The sequence shown here is derived from an EMBL/GenBank/DDBJ whole genome shotgun (WGS) entry which is preliminary data.</text>
</comment>
<proteinExistence type="predicted"/>
<dbReference type="EMBL" id="JABMKV010000005">
    <property type="protein sequence ID" value="NQX33151.1"/>
    <property type="molecule type" value="Genomic_DNA"/>
</dbReference>
<sequence>MCSTIKSICYFYLFFLFSSCSLNAPQIEKAAEIKSVIVAGEGKNALLIIHELTYKTVLHRANKLKLANSSSIFRYSVYQLNDGKLLNRLVTGSGPDDFQIIGVQGNTIWCYDNLHRLHTRNVPDLTILRTQKDMAMINPTLKLNASLPDVAEANQYYRYNPLDSQLTIINKSGSTFKLNLFTLRSVATEKSKPFTKRLKPTGNSVFLNPSQLLKLTGNSKQYITKDEKTDEEAYLFGRFLLEQDLNKLAIAEKSWEQKSTINDKRPAKIDFKTNFNEKMNRGRRTITGENLGGDSTKIYLLHSSSYGNSGAALISQVTINSGQYLKKWTLAFPDVFFNLVAKKTKSPFDKKYRAGMPSRDFEWYGIYENQFVGIKMAHLMVADLQSGKILYSKKL</sequence>
<gene>
    <name evidence="2" type="ORF">HQN85_15545</name>
</gene>
<accession>A0ABX2DGB5</accession>
<dbReference type="Proteomes" id="UP000762110">
    <property type="component" value="Unassembled WGS sequence"/>
</dbReference>
<feature type="chain" id="PRO_5046482856" description="Lipoprotein" evidence="1">
    <location>
        <begin position="25"/>
        <end position="395"/>
    </location>
</feature>
<reference evidence="2 3" key="1">
    <citation type="submission" date="2020-05" db="EMBL/GenBank/DDBJ databases">
        <title>Description of Pedobacter foliorum sp. nov.</title>
        <authorList>
            <person name="Qi S."/>
            <person name="Carlier A."/>
            <person name="Cnockaert M."/>
            <person name="Vandamme P."/>
        </authorList>
    </citation>
    <scope>NUCLEOTIDE SEQUENCE [LARGE SCALE GENOMIC DNA]</scope>
    <source>
        <strain evidence="2 3">LMG 31300</strain>
    </source>
</reference>
<name>A0ABX2DGB5_9SPHI</name>
<keyword evidence="3" id="KW-1185">Reference proteome</keyword>
<evidence type="ECO:0000313" key="3">
    <source>
        <dbReference type="Proteomes" id="UP000762110"/>
    </source>
</evidence>
<protein>
    <recommendedName>
        <fullName evidence="4">Lipoprotein</fullName>
    </recommendedName>
</protein>
<evidence type="ECO:0000256" key="1">
    <source>
        <dbReference type="SAM" id="SignalP"/>
    </source>
</evidence>
<evidence type="ECO:0008006" key="4">
    <source>
        <dbReference type="Google" id="ProtNLM"/>
    </source>
</evidence>
<feature type="signal peptide" evidence="1">
    <location>
        <begin position="1"/>
        <end position="24"/>
    </location>
</feature>
<dbReference type="PROSITE" id="PS51257">
    <property type="entry name" value="PROKAR_LIPOPROTEIN"/>
    <property type="match status" value="1"/>
</dbReference>
<keyword evidence="1" id="KW-0732">Signal</keyword>
<evidence type="ECO:0000313" key="2">
    <source>
        <dbReference type="EMBL" id="NQX33151.1"/>
    </source>
</evidence>
<organism evidence="2 3">
    <name type="scientific">Pedobacter boryungensis</name>
    <dbReference type="NCBI Taxonomy" id="869962"/>
    <lineage>
        <taxon>Bacteria</taxon>
        <taxon>Pseudomonadati</taxon>
        <taxon>Bacteroidota</taxon>
        <taxon>Sphingobacteriia</taxon>
        <taxon>Sphingobacteriales</taxon>
        <taxon>Sphingobacteriaceae</taxon>
        <taxon>Pedobacter</taxon>
    </lineage>
</organism>